<dbReference type="AlphaFoldDB" id="A0A1Q9CWX0"/>
<dbReference type="Proteomes" id="UP000186817">
    <property type="component" value="Unassembled WGS sequence"/>
</dbReference>
<dbReference type="SUPFAM" id="SSF48264">
    <property type="entry name" value="Cytochrome P450"/>
    <property type="match status" value="1"/>
</dbReference>
<protein>
    <recommendedName>
        <fullName evidence="4">Peptidase C39 domain-containing protein</fullName>
    </recommendedName>
</protein>
<gene>
    <name evidence="2" type="ORF">AK812_SmicGene31349</name>
</gene>
<keyword evidence="3" id="KW-1185">Reference proteome</keyword>
<keyword evidence="1" id="KW-0472">Membrane</keyword>
<name>A0A1Q9CWX0_SYMMI</name>
<evidence type="ECO:0000313" key="3">
    <source>
        <dbReference type="Proteomes" id="UP000186817"/>
    </source>
</evidence>
<reference evidence="2 3" key="1">
    <citation type="submission" date="2016-02" db="EMBL/GenBank/DDBJ databases">
        <title>Genome analysis of coral dinoflagellate symbionts highlights evolutionary adaptations to a symbiotic lifestyle.</title>
        <authorList>
            <person name="Aranda M."/>
            <person name="Li Y."/>
            <person name="Liew Y.J."/>
            <person name="Baumgarten S."/>
            <person name="Simakov O."/>
            <person name="Wilson M."/>
            <person name="Piel J."/>
            <person name="Ashoor H."/>
            <person name="Bougouffa S."/>
            <person name="Bajic V.B."/>
            <person name="Ryu T."/>
            <person name="Ravasi T."/>
            <person name="Bayer T."/>
            <person name="Micklem G."/>
            <person name="Kim H."/>
            <person name="Bhak J."/>
            <person name="Lajeunesse T.C."/>
            <person name="Voolstra C.R."/>
        </authorList>
    </citation>
    <scope>NUCLEOTIDE SEQUENCE [LARGE SCALE GENOMIC DNA]</scope>
    <source>
        <strain evidence="2 3">CCMP2467</strain>
    </source>
</reference>
<dbReference type="GO" id="GO:0004497">
    <property type="term" value="F:monooxygenase activity"/>
    <property type="evidence" value="ECO:0007669"/>
    <property type="project" value="InterPro"/>
</dbReference>
<dbReference type="GO" id="GO:0020037">
    <property type="term" value="F:heme binding"/>
    <property type="evidence" value="ECO:0007669"/>
    <property type="project" value="InterPro"/>
</dbReference>
<dbReference type="OrthoDB" id="409541at2759"/>
<dbReference type="Gene3D" id="1.10.630.10">
    <property type="entry name" value="Cytochrome P450"/>
    <property type="match status" value="1"/>
</dbReference>
<feature type="transmembrane region" description="Helical" evidence="1">
    <location>
        <begin position="281"/>
        <end position="307"/>
    </location>
</feature>
<organism evidence="2 3">
    <name type="scientific">Symbiodinium microadriaticum</name>
    <name type="common">Dinoflagellate</name>
    <name type="synonym">Zooxanthella microadriatica</name>
    <dbReference type="NCBI Taxonomy" id="2951"/>
    <lineage>
        <taxon>Eukaryota</taxon>
        <taxon>Sar</taxon>
        <taxon>Alveolata</taxon>
        <taxon>Dinophyceae</taxon>
        <taxon>Suessiales</taxon>
        <taxon>Symbiodiniaceae</taxon>
        <taxon>Symbiodinium</taxon>
    </lineage>
</organism>
<feature type="transmembrane region" description="Helical" evidence="1">
    <location>
        <begin position="246"/>
        <end position="269"/>
    </location>
</feature>
<keyword evidence="1" id="KW-0812">Transmembrane</keyword>
<evidence type="ECO:0008006" key="4">
    <source>
        <dbReference type="Google" id="ProtNLM"/>
    </source>
</evidence>
<dbReference type="Gene3D" id="3.90.70.10">
    <property type="entry name" value="Cysteine proteinases"/>
    <property type="match status" value="1"/>
</dbReference>
<evidence type="ECO:0000256" key="1">
    <source>
        <dbReference type="SAM" id="Phobius"/>
    </source>
</evidence>
<dbReference type="GO" id="GO:0016705">
    <property type="term" value="F:oxidoreductase activity, acting on paired donors, with incorporation or reduction of molecular oxygen"/>
    <property type="evidence" value="ECO:0007669"/>
    <property type="project" value="InterPro"/>
</dbReference>
<dbReference type="GO" id="GO:0005506">
    <property type="term" value="F:iron ion binding"/>
    <property type="evidence" value="ECO:0007669"/>
    <property type="project" value="InterPro"/>
</dbReference>
<dbReference type="InterPro" id="IPR036396">
    <property type="entry name" value="Cyt_P450_sf"/>
</dbReference>
<comment type="caution">
    <text evidence="2">The sequence shown here is derived from an EMBL/GenBank/DDBJ whole genome shotgun (WGS) entry which is preliminary data.</text>
</comment>
<keyword evidence="1" id="KW-1133">Transmembrane helix</keyword>
<dbReference type="EMBL" id="LSRX01000860">
    <property type="protein sequence ID" value="OLP87424.1"/>
    <property type="molecule type" value="Genomic_DNA"/>
</dbReference>
<evidence type="ECO:0000313" key="2">
    <source>
        <dbReference type="EMBL" id="OLP87424.1"/>
    </source>
</evidence>
<proteinExistence type="predicted"/>
<sequence>MPFDGRAQKHFACAGILLLILVGVRTPLNMTAIVESMPRLTQKGPSCGSTCLAMSLEFLGLPCDPDIIERRIHPYGDVDLGELPAELAKFARHVGFLAQHYNFGTLEQLQQYRAMGCAVIVMLNYNGGTGHLVNLLGFDADEEGIVGVRIRNPWGFDETIPVERFLNEWRHLRQSRSSMLGYMLPVFDAGYAVVSSSGGLPATPMVDWLHSAPVDVLIASLNGVGGSRTTMRRHWLPGLSQFFGNLLGVLGGAGAYAVGNLIGLNILFVGDDCLRLRKDSLIGRMLVAAGWSFSVAGGLLAAAVWLLRQPMVMLGERFAGRDALCEAVFDASSPRLRRALVRAGADQLACQIHLLRSGHGDAEWHAAGRLLELAPGSPDRLESSCEGARVDCQRQEVEGWPCSAAAKRQSGHPKVPNQELRKVLGKKGIGSSSPCLISIVLLVPDARTRQMEISSGDWQGCKMQSSAQDGPVFHMCVTMCACGAGCIVASSLLIFAGLFGCLLVPEISREFHKASMTHFTGTGIFISGLISTGRHFTYCLGDYLGCVKDEIATELIETFTWETGIGLGAVFAPSMAFHGDKVGTVHFSHSAYKSWAHDAAAGRPADMMVASNKTSLPPGVLPDLSPDILLNFDTGSAEHTARRKLLADALPGLGQEFQLDFQVPPGTSVDGSSKRAVFDTVGFNLFRALFGVDVGAELGIIFEYDGTFTAAVLGGPVLAFQGRRLSEIRSTVMKKVEAGEIARNFIALATERGMSGKQRLDEMVWIALFAGYGGTGNLAYETLRLILKDPGLYVPMFQRDADAFMLEAARIKPPVGGMNPAQFRKSTQIHFNSIGKTWTAREGELTMMLSSGANHDPSVFKDADKFIPGRENAERLLSWNNEWGAFKTCDTVAGCPAAPRGCPGTFLSMKLARETVAAFVKTLATKPIPVSAEL</sequence>
<accession>A0A1Q9CWX0</accession>